<organism evidence="9 10">
    <name type="scientific">Paludisphaera borealis</name>
    <dbReference type="NCBI Taxonomy" id="1387353"/>
    <lineage>
        <taxon>Bacteria</taxon>
        <taxon>Pseudomonadati</taxon>
        <taxon>Planctomycetota</taxon>
        <taxon>Planctomycetia</taxon>
        <taxon>Isosphaerales</taxon>
        <taxon>Isosphaeraceae</taxon>
        <taxon>Paludisphaera</taxon>
    </lineage>
</organism>
<proteinExistence type="inferred from homology"/>
<protein>
    <recommendedName>
        <fullName evidence="5">Exodeoxyribonuclease 7 large subunit</fullName>
        <ecNumber evidence="5">3.1.11.6</ecNumber>
    </recommendedName>
    <alternativeName>
        <fullName evidence="5">Exodeoxyribonuclease VII large subunit</fullName>
        <shortName evidence="5">Exonuclease VII large subunit</shortName>
    </alternativeName>
</protein>
<dbReference type="InterPro" id="IPR025824">
    <property type="entry name" value="OB-fold_nuc-bd_dom"/>
</dbReference>
<evidence type="ECO:0000256" key="2">
    <source>
        <dbReference type="ARBA" id="ARBA00022722"/>
    </source>
</evidence>
<dbReference type="EMBL" id="CP019082">
    <property type="protein sequence ID" value="APW62103.1"/>
    <property type="molecule type" value="Genomic_DNA"/>
</dbReference>
<dbReference type="Pfam" id="PF13742">
    <property type="entry name" value="tRNA_anti_2"/>
    <property type="match status" value="1"/>
</dbReference>
<dbReference type="STRING" id="1387353.BSF38_03635"/>
<dbReference type="GO" id="GO:0008855">
    <property type="term" value="F:exodeoxyribonuclease VII activity"/>
    <property type="evidence" value="ECO:0007669"/>
    <property type="project" value="UniProtKB-UniRule"/>
</dbReference>
<evidence type="ECO:0000256" key="6">
    <source>
        <dbReference type="RuleBase" id="RU004355"/>
    </source>
</evidence>
<feature type="domain" description="Exonuclease VII large subunit C-terminal" evidence="7">
    <location>
        <begin position="135"/>
        <end position="313"/>
    </location>
</feature>
<evidence type="ECO:0000256" key="1">
    <source>
        <dbReference type="ARBA" id="ARBA00022490"/>
    </source>
</evidence>
<dbReference type="CDD" id="cd04489">
    <property type="entry name" value="ExoVII_LU_OBF"/>
    <property type="match status" value="1"/>
</dbReference>
<dbReference type="OrthoDB" id="9802795at2"/>
<dbReference type="EC" id="3.1.11.6" evidence="5"/>
<keyword evidence="2 5" id="KW-0540">Nuclease</keyword>
<comment type="subcellular location">
    <subcellularLocation>
        <location evidence="5 6">Cytoplasm</location>
    </subcellularLocation>
</comment>
<dbReference type="InterPro" id="IPR020579">
    <property type="entry name" value="Exonuc_VII_lsu_C"/>
</dbReference>
<dbReference type="GO" id="GO:0006308">
    <property type="term" value="P:DNA catabolic process"/>
    <property type="evidence" value="ECO:0007669"/>
    <property type="project" value="UniProtKB-UniRule"/>
</dbReference>
<feature type="domain" description="OB-fold nucleic acid binding" evidence="8">
    <location>
        <begin position="20"/>
        <end position="112"/>
    </location>
</feature>
<evidence type="ECO:0000313" key="9">
    <source>
        <dbReference type="EMBL" id="APW62103.1"/>
    </source>
</evidence>
<evidence type="ECO:0000256" key="3">
    <source>
        <dbReference type="ARBA" id="ARBA00022801"/>
    </source>
</evidence>
<dbReference type="GO" id="GO:0003676">
    <property type="term" value="F:nucleic acid binding"/>
    <property type="evidence" value="ECO:0007669"/>
    <property type="project" value="InterPro"/>
</dbReference>
<comment type="function">
    <text evidence="5">Bidirectionally degrades single-stranded DNA into large acid-insoluble oligonucleotides, which are then degraded further into small acid-soluble oligonucleotides.</text>
</comment>
<dbReference type="NCBIfam" id="TIGR00237">
    <property type="entry name" value="xseA"/>
    <property type="match status" value="1"/>
</dbReference>
<dbReference type="HAMAP" id="MF_00378">
    <property type="entry name" value="Exonuc_7_L"/>
    <property type="match status" value="1"/>
</dbReference>
<keyword evidence="1 5" id="KW-0963">Cytoplasm</keyword>
<dbReference type="InterPro" id="IPR003753">
    <property type="entry name" value="Exonuc_VII_L"/>
</dbReference>
<gene>
    <name evidence="5 9" type="primary">xseA</name>
    <name evidence="9" type="ORF">BSF38_03635</name>
</gene>
<comment type="subunit">
    <text evidence="5">Heterooligomer composed of large and small subunits.</text>
</comment>
<reference evidence="10" key="1">
    <citation type="submission" date="2016-12" db="EMBL/GenBank/DDBJ databases">
        <title>Comparative genomics of four Isosphaeraceae planctomycetes: a common pool of plasmids and glycoside hydrolase genes.</title>
        <authorList>
            <person name="Ivanova A."/>
        </authorList>
    </citation>
    <scope>NUCLEOTIDE SEQUENCE [LARGE SCALE GENOMIC DNA]</scope>
    <source>
        <strain evidence="10">PX4</strain>
    </source>
</reference>
<evidence type="ECO:0000256" key="5">
    <source>
        <dbReference type="HAMAP-Rule" id="MF_00378"/>
    </source>
</evidence>
<keyword evidence="3 5" id="KW-0378">Hydrolase</keyword>
<sequence>MASSSGFEFFQSPYNSVFESVGELTERIKATLESDFGQTAVRGEISNLARPRSGHIYFSLKDNAACIRAVMWKGAAQRLVFDLSDGLAVRLLGRLTVYSPRGEYQIIVDAIEPEGVGAQELAFRQLVARLSAEGLFDPDRKRPLPRYPRRIAIVTSPTGAAVRDLLQVTGRRWNGTDVLIVPTLVQGVGAGKQIAAAIELAGLAPGVEVVIVARGGGSSEDLGAFNDEAVVRAIAGSRVPVVSAVGHEIDVTLADLAADRRALTPSEAGELVVPDAAEVAMHLDRLAQALHRASEVRLRDARARLDRLSQGIKTAIGHDLDGRRHRLDRLKASLEALNPLAVLARGYSLTLAEDGRTLVRDPSQAPAGTLIHTQLASGRLTSRVEAS</sequence>
<dbReference type="Pfam" id="PF02601">
    <property type="entry name" value="Exonuc_VII_L"/>
    <property type="match status" value="1"/>
</dbReference>
<dbReference type="PANTHER" id="PTHR30008:SF0">
    <property type="entry name" value="EXODEOXYRIBONUCLEASE 7 LARGE SUBUNIT"/>
    <property type="match status" value="1"/>
</dbReference>
<evidence type="ECO:0000313" key="10">
    <source>
        <dbReference type="Proteomes" id="UP000186309"/>
    </source>
</evidence>
<dbReference type="GO" id="GO:0005737">
    <property type="term" value="C:cytoplasm"/>
    <property type="evidence" value="ECO:0007669"/>
    <property type="project" value="UniProtKB-SubCell"/>
</dbReference>
<evidence type="ECO:0000256" key="4">
    <source>
        <dbReference type="ARBA" id="ARBA00022839"/>
    </source>
</evidence>
<dbReference type="PANTHER" id="PTHR30008">
    <property type="entry name" value="EXODEOXYRIBONUCLEASE 7 LARGE SUBUNIT"/>
    <property type="match status" value="1"/>
</dbReference>
<evidence type="ECO:0000259" key="8">
    <source>
        <dbReference type="Pfam" id="PF13742"/>
    </source>
</evidence>
<comment type="similarity">
    <text evidence="5 6">Belongs to the XseA family.</text>
</comment>
<dbReference type="GO" id="GO:0009318">
    <property type="term" value="C:exodeoxyribonuclease VII complex"/>
    <property type="evidence" value="ECO:0007669"/>
    <property type="project" value="UniProtKB-UniRule"/>
</dbReference>
<keyword evidence="10" id="KW-1185">Reference proteome</keyword>
<keyword evidence="4 5" id="KW-0269">Exonuclease</keyword>
<comment type="catalytic activity">
    <reaction evidence="5 6">
        <text>Exonucleolytic cleavage in either 5'- to 3'- or 3'- to 5'-direction to yield nucleoside 5'-phosphates.</text>
        <dbReference type="EC" id="3.1.11.6"/>
    </reaction>
</comment>
<dbReference type="KEGG" id="pbor:BSF38_03635"/>
<accession>A0A1U7CT97</accession>
<dbReference type="RefSeq" id="WP_076347927.1">
    <property type="nucleotide sequence ID" value="NZ_CP019082.1"/>
</dbReference>
<dbReference type="AlphaFoldDB" id="A0A1U7CT97"/>
<dbReference type="Proteomes" id="UP000186309">
    <property type="component" value="Chromosome"/>
</dbReference>
<evidence type="ECO:0000259" key="7">
    <source>
        <dbReference type="Pfam" id="PF02601"/>
    </source>
</evidence>
<name>A0A1U7CT97_9BACT</name>